<evidence type="ECO:0000313" key="3">
    <source>
        <dbReference type="Proteomes" id="UP000703661"/>
    </source>
</evidence>
<evidence type="ECO:0008006" key="4">
    <source>
        <dbReference type="Google" id="ProtNLM"/>
    </source>
</evidence>
<feature type="region of interest" description="Disordered" evidence="1">
    <location>
        <begin position="320"/>
        <end position="346"/>
    </location>
</feature>
<dbReference type="Proteomes" id="UP000703661">
    <property type="component" value="Unassembled WGS sequence"/>
</dbReference>
<dbReference type="InterPro" id="IPR032675">
    <property type="entry name" value="LRR_dom_sf"/>
</dbReference>
<dbReference type="EMBL" id="JAAAID010002072">
    <property type="protein sequence ID" value="KAG0008039.1"/>
    <property type="molecule type" value="Genomic_DNA"/>
</dbReference>
<organism evidence="2 3">
    <name type="scientific">Entomortierella chlamydospora</name>
    <dbReference type="NCBI Taxonomy" id="101097"/>
    <lineage>
        <taxon>Eukaryota</taxon>
        <taxon>Fungi</taxon>
        <taxon>Fungi incertae sedis</taxon>
        <taxon>Mucoromycota</taxon>
        <taxon>Mortierellomycotina</taxon>
        <taxon>Mortierellomycetes</taxon>
        <taxon>Mortierellales</taxon>
        <taxon>Mortierellaceae</taxon>
        <taxon>Entomortierella</taxon>
    </lineage>
</organism>
<dbReference type="SUPFAM" id="SSF52047">
    <property type="entry name" value="RNI-like"/>
    <property type="match status" value="1"/>
</dbReference>
<reference evidence="2" key="1">
    <citation type="journal article" date="2020" name="Fungal Divers.">
        <title>Resolving the Mortierellaceae phylogeny through synthesis of multi-gene phylogenetics and phylogenomics.</title>
        <authorList>
            <person name="Vandepol N."/>
            <person name="Liber J."/>
            <person name="Desiro A."/>
            <person name="Na H."/>
            <person name="Kennedy M."/>
            <person name="Barry K."/>
            <person name="Grigoriev I.V."/>
            <person name="Miller A.N."/>
            <person name="O'Donnell K."/>
            <person name="Stajich J.E."/>
            <person name="Bonito G."/>
        </authorList>
    </citation>
    <scope>NUCLEOTIDE SEQUENCE</scope>
    <source>
        <strain evidence="2">NRRL 2769</strain>
    </source>
</reference>
<proteinExistence type="predicted"/>
<accession>A0A9P6MN34</accession>
<sequence length="458" mass="52259">MNRFRGNPLEVPLIRRRISEYMAVKDAIACARVCRDWTDDFMNRIWQSIDVNRQSRFWRLNTKVISKHGHRIRAIHVPEKLGDHEMDVIRNPSICRLTTLSIHTYPSPNCLAYCFDILQQNIKTLREIKLYIVCHYRKTECFPIGILASGSSSCGLIKLALQGVTITRTALSLVLASSPLLEALDLRNTQILPSLIKEIHVHAKLTALTASVHQIFKTNTYTPDSGSMLAHFPGLTAWTIWDRPGTTLSKLAVPPKKIKSELTRYCQIFSAFYADLNGSLPMEIVSEKTLKLIATFDPHNETPEEGRDESFYDPFFHLSSDSDSDSDSGPEDEQEVPRTTGSQAPGWAIQQLPQACRELETLKLPFQEIDLDDEGMTRWDCQLRVLHIKIRGLDTKEKIDRAIQMWIEKRDKPSELGMDDGDEAVSLTIEERTANQLCRLKHLREVWLGTEIHRVKGL</sequence>
<gene>
    <name evidence="2" type="ORF">BGZ80_003929</name>
</gene>
<evidence type="ECO:0000313" key="2">
    <source>
        <dbReference type="EMBL" id="KAG0008039.1"/>
    </source>
</evidence>
<evidence type="ECO:0000256" key="1">
    <source>
        <dbReference type="SAM" id="MobiDB-lite"/>
    </source>
</evidence>
<comment type="caution">
    <text evidence="2">The sequence shown here is derived from an EMBL/GenBank/DDBJ whole genome shotgun (WGS) entry which is preliminary data.</text>
</comment>
<dbReference type="Gene3D" id="3.80.10.10">
    <property type="entry name" value="Ribonuclease Inhibitor"/>
    <property type="match status" value="1"/>
</dbReference>
<keyword evidence="3" id="KW-1185">Reference proteome</keyword>
<dbReference type="AlphaFoldDB" id="A0A9P6MN34"/>
<name>A0A9P6MN34_9FUNG</name>
<feature type="compositionally biased region" description="Acidic residues" evidence="1">
    <location>
        <begin position="322"/>
        <end position="334"/>
    </location>
</feature>
<protein>
    <recommendedName>
        <fullName evidence="4">F-box domain-containing protein</fullName>
    </recommendedName>
</protein>